<feature type="non-terminal residue" evidence="1">
    <location>
        <position position="26"/>
    </location>
</feature>
<sequence>METYTLSIRETGGKARRDEFLSKKEV</sequence>
<protein>
    <submittedName>
        <fullName evidence="1">Uncharacterized protein</fullName>
    </submittedName>
</protein>
<organism evidence="1">
    <name type="scientific">marine sediment metagenome</name>
    <dbReference type="NCBI Taxonomy" id="412755"/>
    <lineage>
        <taxon>unclassified sequences</taxon>
        <taxon>metagenomes</taxon>
        <taxon>ecological metagenomes</taxon>
    </lineage>
</organism>
<dbReference type="EMBL" id="LAZR01062911">
    <property type="protein sequence ID" value="KKK60555.1"/>
    <property type="molecule type" value="Genomic_DNA"/>
</dbReference>
<dbReference type="AlphaFoldDB" id="A0A0F8XHQ9"/>
<accession>A0A0F8XHQ9</accession>
<proteinExistence type="predicted"/>
<reference evidence="1" key="1">
    <citation type="journal article" date="2015" name="Nature">
        <title>Complex archaea that bridge the gap between prokaryotes and eukaryotes.</title>
        <authorList>
            <person name="Spang A."/>
            <person name="Saw J.H."/>
            <person name="Jorgensen S.L."/>
            <person name="Zaremba-Niedzwiedzka K."/>
            <person name="Martijn J."/>
            <person name="Lind A.E."/>
            <person name="van Eijk R."/>
            <person name="Schleper C."/>
            <person name="Guy L."/>
            <person name="Ettema T.J."/>
        </authorList>
    </citation>
    <scope>NUCLEOTIDE SEQUENCE</scope>
</reference>
<comment type="caution">
    <text evidence="1">The sequence shown here is derived from an EMBL/GenBank/DDBJ whole genome shotgun (WGS) entry which is preliminary data.</text>
</comment>
<evidence type="ECO:0000313" key="1">
    <source>
        <dbReference type="EMBL" id="KKK60555.1"/>
    </source>
</evidence>
<gene>
    <name evidence="1" type="ORF">LCGC14_3023210</name>
</gene>
<name>A0A0F8XHQ9_9ZZZZ</name>